<proteinExistence type="predicted"/>
<dbReference type="GO" id="GO:0000155">
    <property type="term" value="F:phosphorelay sensor kinase activity"/>
    <property type="evidence" value="ECO:0007669"/>
    <property type="project" value="TreeGrafter"/>
</dbReference>
<evidence type="ECO:0000256" key="6">
    <source>
        <dbReference type="SAM" id="Phobius"/>
    </source>
</evidence>
<evidence type="ECO:0000313" key="8">
    <source>
        <dbReference type="EMBL" id="EAS01465.2"/>
    </source>
</evidence>
<dbReference type="PANTHER" id="PTHR43047:SF72">
    <property type="entry name" value="OSMOSENSING HISTIDINE PROTEIN KINASE SLN1"/>
    <property type="match status" value="1"/>
</dbReference>
<feature type="region of interest" description="Disordered" evidence="5">
    <location>
        <begin position="1187"/>
        <end position="1283"/>
    </location>
</feature>
<feature type="region of interest" description="Disordered" evidence="5">
    <location>
        <begin position="1415"/>
        <end position="1436"/>
    </location>
</feature>
<feature type="transmembrane region" description="Helical" evidence="6">
    <location>
        <begin position="168"/>
        <end position="188"/>
    </location>
</feature>
<feature type="region of interest" description="Disordered" evidence="5">
    <location>
        <begin position="1112"/>
        <end position="1157"/>
    </location>
</feature>
<dbReference type="GO" id="GO:0009927">
    <property type="term" value="F:histidine phosphotransfer kinase activity"/>
    <property type="evidence" value="ECO:0007669"/>
    <property type="project" value="TreeGrafter"/>
</dbReference>
<evidence type="ECO:0000313" key="9">
    <source>
        <dbReference type="Proteomes" id="UP000009168"/>
    </source>
</evidence>
<sequence>MQSVRVEKNFNFQLEIVWILFDLIDKELIFTYYFVKKQIIINRLQSKLQNIIFQSLKSQNITRKSKMNLTTVIQEGIEKNFAQYYNKFTLMFLSSKMEKDYRNDTQKKNRFQLRTILLTLSFFGIVIVIWNLVKNSYFLIPSTISIATNILGYFIVKKYPFQLIELKIAFFSIFNQVIYDMLITNSNIMDTKNIILGEFFITVTICIYFRTRIFILDCLLVLVTRIIHLIFLGKIYRDMEIASIAFLIASQVSIVFFYFFQSEKNAREKYLLKNSHDQWAEIVDKVLPVNIIISKFNQRTCEIILGSCNTNCSKIFKIKDNETYNSMLIKMKIGNNESESSQSLRDYVLNKHFSIAERQRISRDKSTANYSLNEIDNQLKSVLALGQNLSSKKRQTDDNLHQMNEDKPKQFSIKSLNNLNGNGVQGKNMHGGSASDHYNRVESLIGYYKEKEFATSKKYKIKIYTVQGDNQSSLILSIEDKSHKSTLKFQKNLYSNTNHVFQKTLTHFQGLVKKAMTGLNEVSSKNIPTQVLYNTLILNIQINNIKDYLQNMQNQSQSKDTKDNNDDKIGSYAKIFFRNTNKFFNIETLGLQEMLSQLEKLMKKVCLEKQIQFILINETPEDLVIITDKNRLYRVLVNYISNSIEYTSKGYVQVKVSKTNSLGLETIKFQIIDSGKGINPKFESTRASNAVGTEFKSNIPSEEDISGVGAPRARLKQSINIIGFSNAMNTEREKKIQFNIQNSQSAQKNNVNINGIEDSVAIDSSMINLTQENKNSQMNSFPSAQVQQKQQSGLGIGLAVCKFLVNKLGPSFPKIFSKPGVGTNVTFEVYQDLKQIINSGNYKNSIANQPILPSQQRRHKNSSFSVFHNNNIQNAHNHQNPMINSTQILSNQNAKDQINALNNHLQNGKEALNSSGNIQSGLNINLVQSGNNQPNPVLSPRNQQSGSKESNMNLNKQSSSGGSNDYSINQGLSELKSKNLVQPLIHLDAQENIDEDALEYLNLGGNCYKMISGEEAAVFNLQKSEQYLNPNQGFKYDQNENLNFINGSNLIPIITGHHSNKKLSFIQAPFSNNTNNSITTISFANLQNHSQLFPFTLNTNDQMLANFQQPQFTQNGSKGTFNASSNNQNTSHNNNNNNSSMGSLPKIEENQSQKEGSLKNAKELFSNFQGIQQLQPSQQVNMKIQQNPFKSETPKKSARKQSIQGAYDKKIFRSSPDFLDPNNGPGSQDSIIITSPHQNPIQNTHNINSQGNYVGNLHLISDPSSHNSSHQQNPMSKFNRNQQQQLDEQNLQYMYLANIAEQINKTFAQQNGNQQGYQGRKLRQKSSFNLIFDQKTQMIEDPESLIVNTLGQGTQYGSKENNFQNESQLQIGSNLQNECGSQSNILISSSQSPVKSFSGQNVMNDSLNNQINNQQMQSQLQQLQQQQQQQFNQSSLSPYELKSKQINSFIHNIPSAQVFSQPLQSRSSQSNQQQDHLFVNSDQQGADSLTNTLLGSREKSVSIKLQVSSKKNSSILHREKELSGGNQSQTSRGYRISICGKDIDNNQQNN</sequence>
<dbReference type="SUPFAM" id="SSF55874">
    <property type="entry name" value="ATPase domain of HSP90 chaperone/DNA topoisomerase II/histidine kinase"/>
    <property type="match status" value="1"/>
</dbReference>
<dbReference type="RefSeq" id="XP_001021711.2">
    <property type="nucleotide sequence ID" value="XM_001021711.2"/>
</dbReference>
<dbReference type="InterPro" id="IPR004358">
    <property type="entry name" value="Sig_transdc_His_kin-like_C"/>
</dbReference>
<dbReference type="GO" id="GO:0005886">
    <property type="term" value="C:plasma membrane"/>
    <property type="evidence" value="ECO:0007669"/>
    <property type="project" value="TreeGrafter"/>
</dbReference>
<dbReference type="KEGG" id="tet:TTHERM_00151780"/>
<feature type="compositionally biased region" description="Polar residues" evidence="5">
    <location>
        <begin position="1262"/>
        <end position="1280"/>
    </location>
</feature>
<reference evidence="9" key="1">
    <citation type="journal article" date="2006" name="PLoS Biol.">
        <title>Macronuclear genome sequence of the ciliate Tetrahymena thermophila, a model eukaryote.</title>
        <authorList>
            <person name="Eisen J.A."/>
            <person name="Coyne R.S."/>
            <person name="Wu M."/>
            <person name="Wu D."/>
            <person name="Thiagarajan M."/>
            <person name="Wortman J.R."/>
            <person name="Badger J.H."/>
            <person name="Ren Q."/>
            <person name="Amedeo P."/>
            <person name="Jones K.M."/>
            <person name="Tallon L.J."/>
            <person name="Delcher A.L."/>
            <person name="Salzberg S.L."/>
            <person name="Silva J.C."/>
            <person name="Haas B.J."/>
            <person name="Majoros W.H."/>
            <person name="Farzad M."/>
            <person name="Carlton J.M."/>
            <person name="Smith R.K. Jr."/>
            <person name="Garg J."/>
            <person name="Pearlman R.E."/>
            <person name="Karrer K.M."/>
            <person name="Sun L."/>
            <person name="Manning G."/>
            <person name="Elde N.C."/>
            <person name="Turkewitz A.P."/>
            <person name="Asai D.J."/>
            <person name="Wilkes D.E."/>
            <person name="Wang Y."/>
            <person name="Cai H."/>
            <person name="Collins K."/>
            <person name="Stewart B.A."/>
            <person name="Lee S.R."/>
            <person name="Wilamowska K."/>
            <person name="Weinberg Z."/>
            <person name="Ruzzo W.L."/>
            <person name="Wloga D."/>
            <person name="Gaertig J."/>
            <person name="Frankel J."/>
            <person name="Tsao C.-C."/>
            <person name="Gorovsky M.A."/>
            <person name="Keeling P.J."/>
            <person name="Waller R.F."/>
            <person name="Patron N.J."/>
            <person name="Cherry J.M."/>
            <person name="Stover N.A."/>
            <person name="Krieger C.J."/>
            <person name="del Toro C."/>
            <person name="Ryder H.F."/>
            <person name="Williamson S.C."/>
            <person name="Barbeau R.A."/>
            <person name="Hamilton E.P."/>
            <person name="Orias E."/>
        </authorList>
    </citation>
    <scope>NUCLEOTIDE SEQUENCE [LARGE SCALE GENOMIC DNA]</scope>
    <source>
        <strain evidence="9">SB210</strain>
    </source>
</reference>
<dbReference type="Proteomes" id="UP000009168">
    <property type="component" value="Unassembled WGS sequence"/>
</dbReference>
<dbReference type="EC" id="2.7.13.3" evidence="2"/>
<keyword evidence="6" id="KW-0472">Membrane</keyword>
<keyword evidence="3" id="KW-0808">Transferase</keyword>
<protein>
    <recommendedName>
        <fullName evidence="2">histidine kinase</fullName>
        <ecNumber evidence="2">2.7.13.3</ecNumber>
    </recommendedName>
</protein>
<feature type="transmembrane region" description="Helical" evidence="6">
    <location>
        <begin position="111"/>
        <end position="130"/>
    </location>
</feature>
<feature type="transmembrane region" description="Helical" evidence="6">
    <location>
        <begin position="194"/>
        <end position="211"/>
    </location>
</feature>
<evidence type="ECO:0000256" key="5">
    <source>
        <dbReference type="SAM" id="MobiDB-lite"/>
    </source>
</evidence>
<feature type="region of interest" description="Disordered" evidence="5">
    <location>
        <begin position="925"/>
        <end position="969"/>
    </location>
</feature>
<evidence type="ECO:0000256" key="4">
    <source>
        <dbReference type="ARBA" id="ARBA00022777"/>
    </source>
</evidence>
<dbReference type="InterPro" id="IPR003594">
    <property type="entry name" value="HATPase_dom"/>
</dbReference>
<dbReference type="InterPro" id="IPR036890">
    <property type="entry name" value="HATPase_C_sf"/>
</dbReference>
<feature type="transmembrane region" description="Helical" evidence="6">
    <location>
        <begin position="136"/>
        <end position="156"/>
    </location>
</feature>
<dbReference type="Gene3D" id="3.30.565.10">
    <property type="entry name" value="Histidine kinase-like ATPase, C-terminal domain"/>
    <property type="match status" value="2"/>
</dbReference>
<keyword evidence="9" id="KW-1185">Reference proteome</keyword>
<dbReference type="PRINTS" id="PR00344">
    <property type="entry name" value="BCTRLSENSOR"/>
</dbReference>
<feature type="compositionally biased region" description="Basic and acidic residues" evidence="5">
    <location>
        <begin position="1146"/>
        <end position="1157"/>
    </location>
</feature>
<evidence type="ECO:0000259" key="7">
    <source>
        <dbReference type="Pfam" id="PF02518"/>
    </source>
</evidence>
<keyword evidence="6" id="KW-1133">Transmembrane helix</keyword>
<dbReference type="GeneID" id="7840045"/>
<feature type="compositionally biased region" description="Polar residues" evidence="5">
    <location>
        <begin position="1505"/>
        <end position="1515"/>
    </location>
</feature>
<keyword evidence="6" id="KW-0812">Transmembrane</keyword>
<feature type="compositionally biased region" description="Polar residues" evidence="5">
    <location>
        <begin position="1112"/>
        <end position="1121"/>
    </location>
</feature>
<feature type="domain" description="Histidine kinase/HSP90-like ATPase" evidence="7">
    <location>
        <begin position="628"/>
        <end position="682"/>
    </location>
</feature>
<dbReference type="Pfam" id="PF02518">
    <property type="entry name" value="HATPase_c"/>
    <property type="match status" value="1"/>
</dbReference>
<feature type="compositionally biased region" description="Low complexity" evidence="5">
    <location>
        <begin position="1122"/>
        <end position="1140"/>
    </location>
</feature>
<comment type="catalytic activity">
    <reaction evidence="1">
        <text>ATP + protein L-histidine = ADP + protein N-phospho-L-histidine.</text>
        <dbReference type="EC" id="2.7.13.3"/>
    </reaction>
</comment>
<dbReference type="EMBL" id="GG662603">
    <property type="protein sequence ID" value="EAS01465.2"/>
    <property type="molecule type" value="Genomic_DNA"/>
</dbReference>
<organism evidence="8 9">
    <name type="scientific">Tetrahymena thermophila (strain SB210)</name>
    <dbReference type="NCBI Taxonomy" id="312017"/>
    <lineage>
        <taxon>Eukaryota</taxon>
        <taxon>Sar</taxon>
        <taxon>Alveolata</taxon>
        <taxon>Ciliophora</taxon>
        <taxon>Intramacronucleata</taxon>
        <taxon>Oligohymenophorea</taxon>
        <taxon>Hymenostomatida</taxon>
        <taxon>Tetrahymenina</taxon>
        <taxon>Tetrahymenidae</taxon>
        <taxon>Tetrahymena</taxon>
    </lineage>
</organism>
<evidence type="ECO:0000256" key="2">
    <source>
        <dbReference type="ARBA" id="ARBA00012438"/>
    </source>
</evidence>
<dbReference type="STRING" id="312017.I7MLA3"/>
<name>I7MLA3_TETTS</name>
<dbReference type="PANTHER" id="PTHR43047">
    <property type="entry name" value="TWO-COMPONENT HISTIDINE PROTEIN KINASE"/>
    <property type="match status" value="1"/>
</dbReference>
<feature type="compositionally biased region" description="Polar residues" evidence="5">
    <location>
        <begin position="1224"/>
        <end position="1253"/>
    </location>
</feature>
<accession>I7MLA3</accession>
<gene>
    <name evidence="8" type="ORF">TTHERM_00151780</name>
</gene>
<evidence type="ECO:0000256" key="1">
    <source>
        <dbReference type="ARBA" id="ARBA00000085"/>
    </source>
</evidence>
<evidence type="ECO:0000256" key="3">
    <source>
        <dbReference type="ARBA" id="ARBA00022679"/>
    </source>
</evidence>
<feature type="transmembrane region" description="Helical" evidence="6">
    <location>
        <begin position="241"/>
        <end position="260"/>
    </location>
</feature>
<feature type="region of interest" description="Disordered" evidence="5">
    <location>
        <begin position="1505"/>
        <end position="1550"/>
    </location>
</feature>
<keyword evidence="4 8" id="KW-0418">Kinase</keyword>
<dbReference type="InParanoid" id="I7MLA3"/>